<proteinExistence type="inferred from homology"/>
<dbReference type="Gene3D" id="3.30.497.10">
    <property type="entry name" value="Antithrombin, subunit I, domain 2"/>
    <property type="match status" value="1"/>
</dbReference>
<keyword evidence="3" id="KW-0722">Serine protease inhibitor</keyword>
<gene>
    <name evidence="7" type="primary">LOC113864791</name>
</gene>
<dbReference type="GeneID" id="113864791"/>
<dbReference type="Gene3D" id="2.30.39.10">
    <property type="entry name" value="Alpha-1-antitrypsin, domain 1"/>
    <property type="match status" value="1"/>
</dbReference>
<dbReference type="OrthoDB" id="1063785at2759"/>
<dbReference type="InterPro" id="IPR000215">
    <property type="entry name" value="Serpin_fam"/>
</dbReference>
<evidence type="ECO:0000256" key="3">
    <source>
        <dbReference type="ARBA" id="ARBA00022900"/>
    </source>
</evidence>
<dbReference type="KEGG" id="aprc:113864791"/>
<reference evidence="6" key="1">
    <citation type="journal article" date="2019" name="Toxins">
        <title>Detection of Abrin-Like and Prepropulchellin-Like Toxin Genes and Transcripts Using Whole Genome Sequencing and Full-Length Transcript Sequencing of Abrus precatorius.</title>
        <authorList>
            <person name="Hovde B.T."/>
            <person name="Daligault H.E."/>
            <person name="Hanschen E.R."/>
            <person name="Kunde Y.A."/>
            <person name="Johnson M.B."/>
            <person name="Starkenburg S.R."/>
            <person name="Johnson S.L."/>
        </authorList>
    </citation>
    <scope>NUCLEOTIDE SEQUENCE [LARGE SCALE GENOMIC DNA]</scope>
</reference>
<keyword evidence="6" id="KW-1185">Reference proteome</keyword>
<feature type="domain" description="Serpin" evidence="5">
    <location>
        <begin position="15"/>
        <end position="386"/>
    </location>
</feature>
<dbReference type="SUPFAM" id="SSF56574">
    <property type="entry name" value="Serpins"/>
    <property type="match status" value="1"/>
</dbReference>
<comment type="similarity">
    <text evidence="1 4">Belongs to the serpin family.</text>
</comment>
<dbReference type="PANTHER" id="PTHR11461:SF211">
    <property type="entry name" value="GH10112P-RELATED"/>
    <property type="match status" value="1"/>
</dbReference>
<evidence type="ECO:0000256" key="4">
    <source>
        <dbReference type="RuleBase" id="RU000411"/>
    </source>
</evidence>
<evidence type="ECO:0000256" key="1">
    <source>
        <dbReference type="ARBA" id="ARBA00009500"/>
    </source>
</evidence>
<dbReference type="FunFam" id="3.30.497.10:FF:000012">
    <property type="entry name" value="Predicted protein"/>
    <property type="match status" value="1"/>
</dbReference>
<dbReference type="GO" id="GO:0005615">
    <property type="term" value="C:extracellular space"/>
    <property type="evidence" value="ECO:0007669"/>
    <property type="project" value="InterPro"/>
</dbReference>
<evidence type="ECO:0000313" key="6">
    <source>
        <dbReference type="Proteomes" id="UP000694853"/>
    </source>
</evidence>
<evidence type="ECO:0000256" key="2">
    <source>
        <dbReference type="ARBA" id="ARBA00022690"/>
    </source>
</evidence>
<dbReference type="InterPro" id="IPR023795">
    <property type="entry name" value="Serpin_CS"/>
</dbReference>
<reference evidence="7" key="2">
    <citation type="submission" date="2025-08" db="UniProtKB">
        <authorList>
            <consortium name="RefSeq"/>
        </authorList>
    </citation>
    <scope>IDENTIFICATION</scope>
    <source>
        <tissue evidence="7">Young leaves</tissue>
    </source>
</reference>
<dbReference type="Pfam" id="PF00079">
    <property type="entry name" value="Serpin"/>
    <property type="match status" value="1"/>
</dbReference>
<organism evidence="6 7">
    <name type="scientific">Abrus precatorius</name>
    <name type="common">Indian licorice</name>
    <name type="synonym">Glycine abrus</name>
    <dbReference type="NCBI Taxonomy" id="3816"/>
    <lineage>
        <taxon>Eukaryota</taxon>
        <taxon>Viridiplantae</taxon>
        <taxon>Streptophyta</taxon>
        <taxon>Embryophyta</taxon>
        <taxon>Tracheophyta</taxon>
        <taxon>Spermatophyta</taxon>
        <taxon>Magnoliopsida</taxon>
        <taxon>eudicotyledons</taxon>
        <taxon>Gunneridae</taxon>
        <taxon>Pentapetalae</taxon>
        <taxon>rosids</taxon>
        <taxon>fabids</taxon>
        <taxon>Fabales</taxon>
        <taxon>Fabaceae</taxon>
        <taxon>Papilionoideae</taxon>
        <taxon>50 kb inversion clade</taxon>
        <taxon>NPAAA clade</taxon>
        <taxon>indigoferoid/millettioid clade</taxon>
        <taxon>Abreae</taxon>
        <taxon>Abrus</taxon>
    </lineage>
</organism>
<dbReference type="RefSeq" id="XP_027354703.1">
    <property type="nucleotide sequence ID" value="XM_027498902.1"/>
</dbReference>
<keyword evidence="2" id="KW-0646">Protease inhibitor</keyword>
<dbReference type="Proteomes" id="UP000694853">
    <property type="component" value="Unplaced"/>
</dbReference>
<dbReference type="InterPro" id="IPR042185">
    <property type="entry name" value="Serpin_sf_2"/>
</dbReference>
<evidence type="ECO:0000313" key="7">
    <source>
        <dbReference type="RefSeq" id="XP_027354703.1"/>
    </source>
</evidence>
<accession>A0A8B8LH96</accession>
<dbReference type="InterPro" id="IPR036186">
    <property type="entry name" value="Serpin_sf"/>
</dbReference>
<dbReference type="InterPro" id="IPR023796">
    <property type="entry name" value="Serpin_dom"/>
</dbReference>
<dbReference type="PANTHER" id="PTHR11461">
    <property type="entry name" value="SERINE PROTEASE INHIBITOR, SERPIN"/>
    <property type="match status" value="1"/>
</dbReference>
<protein>
    <submittedName>
        <fullName evidence="7">Serpin-ZX</fullName>
    </submittedName>
</protein>
<dbReference type="InterPro" id="IPR042178">
    <property type="entry name" value="Serpin_sf_1"/>
</dbReference>
<dbReference type="PROSITE" id="PS00284">
    <property type="entry name" value="SERPIN"/>
    <property type="match status" value="1"/>
</dbReference>
<name>A0A8B8LH96_ABRPR</name>
<dbReference type="SMART" id="SM00093">
    <property type="entry name" value="SERPIN"/>
    <property type="match status" value="1"/>
</dbReference>
<sequence>MDLRESISNQTDVSLSIAKLLFSKEGSDKNLVFSPLSLHVVLSIVAAGSEGPTLNQLLSFLRSQSTDHLNSFASQLVSVVLSDGAPAGGPRLSFADGVWIEQTLSLHPSFKQLVETDYKATLASVDFQTKAVEVTNEVNSWSEKETNGLVKELLPAGSVDSSTRLIFANALYFKGAWNEKFDASTTKDYDFHLLNGSLVKVPFMTSKKEQFVRAFDGFKVLGLPYKQGQDKRQFSMYIFLPDEKDGLSALAEKLASESGFMERKLPHQKVKVGDFRIPRFNISFGFEASNVLKELGVVLPFAGGYLTKMVDSPVGRNLYVSNVFHKTFVQVNEEGTEAAAATAATVRLRSASIMTEIDFVADHPFLFLIREDVTGTVLFIGQLLNPVAV</sequence>
<evidence type="ECO:0000259" key="5">
    <source>
        <dbReference type="SMART" id="SM00093"/>
    </source>
</evidence>
<dbReference type="AlphaFoldDB" id="A0A8B8LH96"/>
<dbReference type="GO" id="GO:0004867">
    <property type="term" value="F:serine-type endopeptidase inhibitor activity"/>
    <property type="evidence" value="ECO:0007669"/>
    <property type="project" value="UniProtKB-KW"/>
</dbReference>
<dbReference type="CDD" id="cd02043">
    <property type="entry name" value="serpinP_plants"/>
    <property type="match status" value="1"/>
</dbReference>